<dbReference type="SMART" id="SM00935">
    <property type="entry name" value="OmpH"/>
    <property type="match status" value="1"/>
</dbReference>
<dbReference type="GO" id="GO:0051082">
    <property type="term" value="F:unfolded protein binding"/>
    <property type="evidence" value="ECO:0007669"/>
    <property type="project" value="InterPro"/>
</dbReference>
<dbReference type="PANTHER" id="PTHR35089">
    <property type="entry name" value="CHAPERONE PROTEIN SKP"/>
    <property type="match status" value="1"/>
</dbReference>
<dbReference type="InterPro" id="IPR024930">
    <property type="entry name" value="Skp_dom_sf"/>
</dbReference>
<name>Q0APV6_MARMM</name>
<evidence type="ECO:0000313" key="5">
    <source>
        <dbReference type="Proteomes" id="UP000001964"/>
    </source>
</evidence>
<organism evidence="4 5">
    <name type="scientific">Maricaulis maris (strain MCS10)</name>
    <name type="common">Caulobacter maris</name>
    <dbReference type="NCBI Taxonomy" id="394221"/>
    <lineage>
        <taxon>Bacteria</taxon>
        <taxon>Pseudomonadati</taxon>
        <taxon>Pseudomonadota</taxon>
        <taxon>Alphaproteobacteria</taxon>
        <taxon>Maricaulales</taxon>
        <taxon>Maricaulaceae</taxon>
        <taxon>Maricaulis</taxon>
    </lineage>
</organism>
<dbReference type="HOGENOM" id="CLU_1388779_0_0_5"/>
<keyword evidence="5" id="KW-1185">Reference proteome</keyword>
<comment type="similarity">
    <text evidence="1">Belongs to the Skp family.</text>
</comment>
<dbReference type="EMBL" id="CP000449">
    <property type="protein sequence ID" value="ABI65681.1"/>
    <property type="molecule type" value="Genomic_DNA"/>
</dbReference>
<dbReference type="SUPFAM" id="SSF111384">
    <property type="entry name" value="OmpH-like"/>
    <property type="match status" value="1"/>
</dbReference>
<keyword evidence="2 3" id="KW-0732">Signal</keyword>
<feature type="signal peptide" evidence="3">
    <location>
        <begin position="1"/>
        <end position="23"/>
    </location>
</feature>
<evidence type="ECO:0000256" key="1">
    <source>
        <dbReference type="ARBA" id="ARBA00009091"/>
    </source>
</evidence>
<reference evidence="4 5" key="1">
    <citation type="submission" date="2006-08" db="EMBL/GenBank/DDBJ databases">
        <title>Complete sequence of Maricaulis maris MCS10.</title>
        <authorList>
            <consortium name="US DOE Joint Genome Institute"/>
            <person name="Copeland A."/>
            <person name="Lucas S."/>
            <person name="Lapidus A."/>
            <person name="Barry K."/>
            <person name="Detter J.C."/>
            <person name="Glavina del Rio T."/>
            <person name="Hammon N."/>
            <person name="Israni S."/>
            <person name="Dalin E."/>
            <person name="Tice H."/>
            <person name="Pitluck S."/>
            <person name="Saunders E."/>
            <person name="Brettin T."/>
            <person name="Bruce D."/>
            <person name="Han C."/>
            <person name="Tapia R."/>
            <person name="Gilna P."/>
            <person name="Schmutz J."/>
            <person name="Larimer F."/>
            <person name="Land M."/>
            <person name="Hauser L."/>
            <person name="Kyrpides N."/>
            <person name="Mikhailova N."/>
            <person name="Viollier P."/>
            <person name="Stephens C."/>
            <person name="Richardson P."/>
        </authorList>
    </citation>
    <scope>NUCLEOTIDE SEQUENCE [LARGE SCALE GENOMIC DNA]</scope>
    <source>
        <strain evidence="4 5">MCS10</strain>
    </source>
</reference>
<dbReference type="Gene3D" id="3.30.910.20">
    <property type="entry name" value="Skp domain"/>
    <property type="match status" value="1"/>
</dbReference>
<accession>Q0APV6</accession>
<dbReference type="GO" id="GO:0050821">
    <property type="term" value="P:protein stabilization"/>
    <property type="evidence" value="ECO:0007669"/>
    <property type="project" value="TreeGrafter"/>
</dbReference>
<evidence type="ECO:0000313" key="4">
    <source>
        <dbReference type="EMBL" id="ABI65681.1"/>
    </source>
</evidence>
<dbReference type="RefSeq" id="WP_011643328.1">
    <property type="nucleotide sequence ID" value="NC_008347.1"/>
</dbReference>
<dbReference type="eggNOG" id="COG2825">
    <property type="taxonomic scope" value="Bacteria"/>
</dbReference>
<proteinExistence type="inferred from homology"/>
<protein>
    <submittedName>
        <fullName evidence="4">Outer membrane chaperone Skp (OmpH)</fullName>
    </submittedName>
</protein>
<sequence precursor="true">MKLLKSLLLLPVLVIGIAAPAMAQANISVLNEERVLRESAAGQHIAARMQEIAQEIDSELQALSQPIQQETERLNAETASMTQQAIQERPDLMSRITTLNQQAQQFEVLRRARQQEIVQTERQAMRPVYEALGPILEEVVAAQGIDILVDRSNLVFAAPEMDISADVIALLNSRLPTVPVTRVRLPQDGSGQPGSQ</sequence>
<dbReference type="KEGG" id="mmr:Mmar10_1389"/>
<gene>
    <name evidence="4" type="ordered locus">Mmar10_1389</name>
</gene>
<evidence type="ECO:0000256" key="2">
    <source>
        <dbReference type="ARBA" id="ARBA00022729"/>
    </source>
</evidence>
<dbReference type="AlphaFoldDB" id="Q0APV6"/>
<dbReference type="InterPro" id="IPR005632">
    <property type="entry name" value="Chaperone_Skp"/>
</dbReference>
<dbReference type="GO" id="GO:0005829">
    <property type="term" value="C:cytosol"/>
    <property type="evidence" value="ECO:0007669"/>
    <property type="project" value="TreeGrafter"/>
</dbReference>
<dbReference type="Proteomes" id="UP000001964">
    <property type="component" value="Chromosome"/>
</dbReference>
<dbReference type="Pfam" id="PF03938">
    <property type="entry name" value="OmpH"/>
    <property type="match status" value="1"/>
</dbReference>
<feature type="chain" id="PRO_5004168607" evidence="3">
    <location>
        <begin position="24"/>
        <end position="196"/>
    </location>
</feature>
<dbReference type="PANTHER" id="PTHR35089:SF1">
    <property type="entry name" value="CHAPERONE PROTEIN SKP"/>
    <property type="match status" value="1"/>
</dbReference>
<evidence type="ECO:0000256" key="3">
    <source>
        <dbReference type="SAM" id="SignalP"/>
    </source>
</evidence>
<dbReference type="STRING" id="394221.Mmar10_1389"/>